<protein>
    <submittedName>
        <fullName evidence="3">Uncharacterized protein</fullName>
    </submittedName>
</protein>
<name>A0AAN7LVW7_TRANT</name>
<organism evidence="3 4">
    <name type="scientific">Trapa natans</name>
    <name type="common">Water chestnut</name>
    <dbReference type="NCBI Taxonomy" id="22666"/>
    <lineage>
        <taxon>Eukaryota</taxon>
        <taxon>Viridiplantae</taxon>
        <taxon>Streptophyta</taxon>
        <taxon>Embryophyta</taxon>
        <taxon>Tracheophyta</taxon>
        <taxon>Spermatophyta</taxon>
        <taxon>Magnoliopsida</taxon>
        <taxon>eudicotyledons</taxon>
        <taxon>Gunneridae</taxon>
        <taxon>Pentapetalae</taxon>
        <taxon>rosids</taxon>
        <taxon>malvids</taxon>
        <taxon>Myrtales</taxon>
        <taxon>Lythraceae</taxon>
        <taxon>Trapa</taxon>
    </lineage>
</organism>
<evidence type="ECO:0000256" key="2">
    <source>
        <dbReference type="SAM" id="SignalP"/>
    </source>
</evidence>
<evidence type="ECO:0000256" key="1">
    <source>
        <dbReference type="SAM" id="MobiDB-lite"/>
    </source>
</evidence>
<comment type="caution">
    <text evidence="3">The sequence shown here is derived from an EMBL/GenBank/DDBJ whole genome shotgun (WGS) entry which is preliminary data.</text>
</comment>
<evidence type="ECO:0000313" key="3">
    <source>
        <dbReference type="EMBL" id="KAK4793916.1"/>
    </source>
</evidence>
<keyword evidence="2" id="KW-0732">Signal</keyword>
<dbReference type="Proteomes" id="UP001346149">
    <property type="component" value="Unassembled WGS sequence"/>
</dbReference>
<dbReference type="EMBL" id="JAXQNO010000007">
    <property type="protein sequence ID" value="KAK4793916.1"/>
    <property type="molecule type" value="Genomic_DNA"/>
</dbReference>
<feature type="chain" id="PRO_5042875403" evidence="2">
    <location>
        <begin position="26"/>
        <end position="112"/>
    </location>
</feature>
<dbReference type="AlphaFoldDB" id="A0AAN7LVW7"/>
<feature type="signal peptide" evidence="2">
    <location>
        <begin position="1"/>
        <end position="25"/>
    </location>
</feature>
<keyword evidence="4" id="KW-1185">Reference proteome</keyword>
<gene>
    <name evidence="3" type="ORF">SAY86_011910</name>
</gene>
<evidence type="ECO:0000313" key="4">
    <source>
        <dbReference type="Proteomes" id="UP001346149"/>
    </source>
</evidence>
<feature type="region of interest" description="Disordered" evidence="1">
    <location>
        <begin position="62"/>
        <end position="112"/>
    </location>
</feature>
<proteinExistence type="predicted"/>
<reference evidence="3 4" key="1">
    <citation type="journal article" date="2023" name="Hortic Res">
        <title>Pangenome of water caltrop reveals structural variations and asymmetric subgenome divergence after allopolyploidization.</title>
        <authorList>
            <person name="Zhang X."/>
            <person name="Chen Y."/>
            <person name="Wang L."/>
            <person name="Yuan Y."/>
            <person name="Fang M."/>
            <person name="Shi L."/>
            <person name="Lu R."/>
            <person name="Comes H.P."/>
            <person name="Ma Y."/>
            <person name="Chen Y."/>
            <person name="Huang G."/>
            <person name="Zhou Y."/>
            <person name="Zheng Z."/>
            <person name="Qiu Y."/>
        </authorList>
    </citation>
    <scope>NUCLEOTIDE SEQUENCE [LARGE SCALE GENOMIC DNA]</scope>
    <source>
        <strain evidence="3">F231</strain>
    </source>
</reference>
<feature type="compositionally biased region" description="Polar residues" evidence="1">
    <location>
        <begin position="94"/>
        <end position="103"/>
    </location>
</feature>
<accession>A0AAN7LVW7</accession>
<sequence length="112" mass="12357">MARLMLAIMVLLFLPLMWDLPAVSGLSGSIGVDQEGMEKSLSAEEWISKIYGRKICAERRRRSLRIYQKPPPPAPTANRLRSYKTLPPPPPPSTTGNNRSSTAFCGPPPPLL</sequence>